<accession>A0A0F9M548</accession>
<evidence type="ECO:0000256" key="1">
    <source>
        <dbReference type="SAM" id="Phobius"/>
    </source>
</evidence>
<name>A0A0F9M548_9ZZZZ</name>
<feature type="transmembrane region" description="Helical" evidence="1">
    <location>
        <begin position="149"/>
        <end position="171"/>
    </location>
</feature>
<feature type="transmembrane region" description="Helical" evidence="1">
    <location>
        <begin position="30"/>
        <end position="50"/>
    </location>
</feature>
<feature type="transmembrane region" description="Helical" evidence="1">
    <location>
        <begin position="70"/>
        <end position="89"/>
    </location>
</feature>
<feature type="transmembrane region" description="Helical" evidence="1">
    <location>
        <begin position="183"/>
        <end position="208"/>
    </location>
</feature>
<gene>
    <name evidence="2" type="ORF">LCGC14_1134330</name>
</gene>
<proteinExistence type="predicted"/>
<dbReference type="EMBL" id="LAZR01005335">
    <property type="protein sequence ID" value="KKN00784.1"/>
    <property type="molecule type" value="Genomic_DNA"/>
</dbReference>
<evidence type="ECO:0008006" key="3">
    <source>
        <dbReference type="Google" id="ProtNLM"/>
    </source>
</evidence>
<protein>
    <recommendedName>
        <fullName evidence="3">ABC-2 type transporter domain-containing protein</fullName>
    </recommendedName>
</protein>
<sequence length="244" mass="27724">MKQEKISFKFRLKLFSTILKKDIKSEVRPIPAIIILEPFSVRFLIAIFIFSSAYNYSTQVQNMPLEIYVIENWFIIFFILIFIMTKLFTQEKESGTLGGLITSPVSASTILLGKIIFGFILLTFVEIIIFFISFFLSAPPIQNLGFQQMLNYMVMGVILPTIDLSICGGLVSAFSMHVKNKSFVLPILLFPLILPIITPIISLNIGLFEGNLITTLYYELIFIIAHITLMISIIVIISQTLLYD</sequence>
<keyword evidence="1" id="KW-1133">Transmembrane helix</keyword>
<comment type="caution">
    <text evidence="2">The sequence shown here is derived from an EMBL/GenBank/DDBJ whole genome shotgun (WGS) entry which is preliminary data.</text>
</comment>
<keyword evidence="1" id="KW-0472">Membrane</keyword>
<reference evidence="2" key="1">
    <citation type="journal article" date="2015" name="Nature">
        <title>Complex archaea that bridge the gap between prokaryotes and eukaryotes.</title>
        <authorList>
            <person name="Spang A."/>
            <person name="Saw J.H."/>
            <person name="Jorgensen S.L."/>
            <person name="Zaremba-Niedzwiedzka K."/>
            <person name="Martijn J."/>
            <person name="Lind A.E."/>
            <person name="van Eijk R."/>
            <person name="Schleper C."/>
            <person name="Guy L."/>
            <person name="Ettema T.J."/>
        </authorList>
    </citation>
    <scope>NUCLEOTIDE SEQUENCE</scope>
</reference>
<dbReference type="AlphaFoldDB" id="A0A0F9M548"/>
<evidence type="ECO:0000313" key="2">
    <source>
        <dbReference type="EMBL" id="KKN00784.1"/>
    </source>
</evidence>
<organism evidence="2">
    <name type="scientific">marine sediment metagenome</name>
    <dbReference type="NCBI Taxonomy" id="412755"/>
    <lineage>
        <taxon>unclassified sequences</taxon>
        <taxon>metagenomes</taxon>
        <taxon>ecological metagenomes</taxon>
    </lineage>
</organism>
<keyword evidence="1" id="KW-0812">Transmembrane</keyword>
<feature type="transmembrane region" description="Helical" evidence="1">
    <location>
        <begin position="110"/>
        <end position="137"/>
    </location>
</feature>
<feature type="transmembrane region" description="Helical" evidence="1">
    <location>
        <begin position="220"/>
        <end position="243"/>
    </location>
</feature>
<dbReference type="Pfam" id="PF12730">
    <property type="entry name" value="ABC2_membrane_4"/>
    <property type="match status" value="1"/>
</dbReference>